<dbReference type="InterPro" id="IPR006016">
    <property type="entry name" value="UspA"/>
</dbReference>
<dbReference type="RefSeq" id="WP_209524559.1">
    <property type="nucleotide sequence ID" value="NZ_JAEEGA010000001.1"/>
</dbReference>
<dbReference type="AlphaFoldDB" id="A0A940P260"/>
<feature type="domain" description="UspA" evidence="3">
    <location>
        <begin position="5"/>
        <end position="144"/>
    </location>
</feature>
<comment type="similarity">
    <text evidence="1 2">Belongs to the universal stress protein A family.</text>
</comment>
<dbReference type="GO" id="GO:0005737">
    <property type="term" value="C:cytoplasm"/>
    <property type="evidence" value="ECO:0007669"/>
    <property type="project" value="UniProtKB-SubCell"/>
</dbReference>
<dbReference type="InterPro" id="IPR014729">
    <property type="entry name" value="Rossmann-like_a/b/a_fold"/>
</dbReference>
<keyword evidence="2" id="KW-0963">Cytoplasm</keyword>
<dbReference type="InterPro" id="IPR006015">
    <property type="entry name" value="Universal_stress_UspA"/>
</dbReference>
<accession>A0A940P260</accession>
<dbReference type="PIRSF" id="PIRSF006276">
    <property type="entry name" value="UspA"/>
    <property type="match status" value="1"/>
</dbReference>
<comment type="subcellular location">
    <subcellularLocation>
        <location evidence="2">Cytoplasm</location>
    </subcellularLocation>
</comment>
<sequence length="144" mass="15964">MSGRYKHILVAVDGSKQSEKAFREALELAKESRGHLYVACIINEVEVAYSAYAYSKILAEEKANVELEMLKKVHDAREFGLKQITPIVELGNHKEYLTKIIPEAYPIDLIVIGSTGKGAIQKFTVGSTTDYVVNHAPCNVIVVK</sequence>
<evidence type="ECO:0000313" key="5">
    <source>
        <dbReference type="Proteomes" id="UP000674938"/>
    </source>
</evidence>
<dbReference type="EMBL" id="JAEEGA010000001">
    <property type="protein sequence ID" value="MBP1039665.1"/>
    <property type="molecule type" value="Genomic_DNA"/>
</dbReference>
<dbReference type="CDD" id="cd00293">
    <property type="entry name" value="USP-like"/>
    <property type="match status" value="1"/>
</dbReference>
<dbReference type="PANTHER" id="PTHR46268">
    <property type="entry name" value="STRESS RESPONSE PROTEIN NHAX"/>
    <property type="match status" value="1"/>
</dbReference>
<comment type="caution">
    <text evidence="4">The sequence shown here is derived from an EMBL/GenBank/DDBJ whole genome shotgun (WGS) entry which is preliminary data.</text>
</comment>
<gene>
    <name evidence="4" type="ORF">I6N95_01460</name>
</gene>
<dbReference type="PRINTS" id="PR01438">
    <property type="entry name" value="UNVRSLSTRESS"/>
</dbReference>
<keyword evidence="5" id="KW-1185">Reference proteome</keyword>
<dbReference type="Pfam" id="PF00582">
    <property type="entry name" value="Usp"/>
    <property type="match status" value="1"/>
</dbReference>
<dbReference type="SUPFAM" id="SSF52402">
    <property type="entry name" value="Adenine nucleotide alpha hydrolases-like"/>
    <property type="match status" value="1"/>
</dbReference>
<reference evidence="4" key="1">
    <citation type="submission" date="2020-12" db="EMBL/GenBank/DDBJ databases">
        <title>Vagococcus allomyrinae sp. nov. and Enterococcus lavae sp. nov., isolated from the larvae of Allomyrina dichotoma.</title>
        <authorList>
            <person name="Lee S.D."/>
        </authorList>
    </citation>
    <scope>NUCLEOTIDE SEQUENCE</scope>
    <source>
        <strain evidence="4">BWB3-3</strain>
    </source>
</reference>
<evidence type="ECO:0000259" key="3">
    <source>
        <dbReference type="Pfam" id="PF00582"/>
    </source>
</evidence>
<dbReference type="Gene3D" id="3.40.50.620">
    <property type="entry name" value="HUPs"/>
    <property type="match status" value="1"/>
</dbReference>
<evidence type="ECO:0000313" key="4">
    <source>
        <dbReference type="EMBL" id="MBP1039665.1"/>
    </source>
</evidence>
<evidence type="ECO:0000256" key="2">
    <source>
        <dbReference type="PIRNR" id="PIRNR006276"/>
    </source>
</evidence>
<dbReference type="Proteomes" id="UP000674938">
    <property type="component" value="Unassembled WGS sequence"/>
</dbReference>
<evidence type="ECO:0000256" key="1">
    <source>
        <dbReference type="ARBA" id="ARBA00008791"/>
    </source>
</evidence>
<protein>
    <recommendedName>
        <fullName evidence="2">Universal stress protein</fullName>
    </recommendedName>
</protein>
<organism evidence="4 5">
    <name type="scientific">Vagococcus allomyrinae</name>
    <dbReference type="NCBI Taxonomy" id="2794353"/>
    <lineage>
        <taxon>Bacteria</taxon>
        <taxon>Bacillati</taxon>
        <taxon>Bacillota</taxon>
        <taxon>Bacilli</taxon>
        <taxon>Lactobacillales</taxon>
        <taxon>Enterococcaceae</taxon>
        <taxon>Vagococcus</taxon>
    </lineage>
</organism>
<name>A0A940P260_9ENTE</name>
<dbReference type="PANTHER" id="PTHR46268:SF6">
    <property type="entry name" value="UNIVERSAL STRESS PROTEIN UP12"/>
    <property type="match status" value="1"/>
</dbReference>
<proteinExistence type="inferred from homology"/>